<evidence type="ECO:0000313" key="3">
    <source>
        <dbReference type="Proteomes" id="UP001056681"/>
    </source>
</evidence>
<sequence length="265" mass="27045">MERTRGPYFGDVIEANFAAASTEQLISRLSDKELAAIAKHYQRTRGTQDTPLLAIFAKRLSDKALLRVADAFDKTAVSAAVTKYSGSEVRASFAAQVSTVRPALLPGGPGEGGGGGSGGGGSAGGGAAAAPTTDMTLEEIYLDFRTAPVGSLSPASALSETTLFASQRVLPAAAAGTAIGTGINYLIENYDPSLGDAIGGTIAGSIGAAQAAITEVERGHYQSAYDALFGYPVTNTGGATVQFDADWNVAEPMQDYYDAGGGCGW</sequence>
<accession>A0ABY4T5Z4</accession>
<dbReference type="RefSeq" id="WP_250339454.1">
    <property type="nucleotide sequence ID" value="NZ_CP063231.1"/>
</dbReference>
<reference evidence="2" key="1">
    <citation type="submission" date="2020-10" db="EMBL/GenBank/DDBJ databases">
        <title>Whole-genome sequence of Luteibacter sp. EIF3.</title>
        <authorList>
            <person name="Friedrich I."/>
            <person name="Hertel R."/>
            <person name="Daniel R."/>
        </authorList>
    </citation>
    <scope>NUCLEOTIDE SEQUENCE</scope>
    <source>
        <strain evidence="2">EIF3</strain>
    </source>
</reference>
<feature type="compositionally biased region" description="Gly residues" evidence="1">
    <location>
        <begin position="107"/>
        <end position="127"/>
    </location>
</feature>
<feature type="region of interest" description="Disordered" evidence="1">
    <location>
        <begin position="104"/>
        <end position="130"/>
    </location>
</feature>
<dbReference type="EMBL" id="CP063231">
    <property type="protein sequence ID" value="URL58770.1"/>
    <property type="molecule type" value="Genomic_DNA"/>
</dbReference>
<evidence type="ECO:0000313" key="2">
    <source>
        <dbReference type="EMBL" id="URL58770.1"/>
    </source>
</evidence>
<protein>
    <submittedName>
        <fullName evidence="2">Uncharacterized protein</fullName>
    </submittedName>
</protein>
<keyword evidence="3" id="KW-1185">Reference proteome</keyword>
<dbReference type="Proteomes" id="UP001056681">
    <property type="component" value="Chromosome"/>
</dbReference>
<name>A0ABY4T5Z4_9GAMM</name>
<evidence type="ECO:0000256" key="1">
    <source>
        <dbReference type="SAM" id="MobiDB-lite"/>
    </source>
</evidence>
<gene>
    <name evidence="2" type="ORF">IM816_01175</name>
</gene>
<organism evidence="2 3">
    <name type="scientific">Luteibacter flocculans</name>
    <dbReference type="NCBI Taxonomy" id="2780091"/>
    <lineage>
        <taxon>Bacteria</taxon>
        <taxon>Pseudomonadati</taxon>
        <taxon>Pseudomonadota</taxon>
        <taxon>Gammaproteobacteria</taxon>
        <taxon>Lysobacterales</taxon>
        <taxon>Rhodanobacteraceae</taxon>
        <taxon>Luteibacter</taxon>
    </lineage>
</organism>
<proteinExistence type="predicted"/>